<keyword evidence="2" id="KW-1185">Reference proteome</keyword>
<proteinExistence type="predicted"/>
<sequence>MSEIVDNGNAQKRAPLRNSDLLPQTIVPDEYFVYLEPGYTLAEHKRTVGAGVLPEGSIKQVNNLLSNRDSVYYIAYLSKGSLDTVRLDPGVQLVERNIVGYVDDD</sequence>
<evidence type="ECO:0000313" key="2">
    <source>
        <dbReference type="Proteomes" id="UP000799441"/>
    </source>
</evidence>
<evidence type="ECO:0000313" key="1">
    <source>
        <dbReference type="EMBL" id="KAF2717001.1"/>
    </source>
</evidence>
<accession>A0A9P4UL61</accession>
<dbReference type="EMBL" id="MU003855">
    <property type="protein sequence ID" value="KAF2717001.1"/>
    <property type="molecule type" value="Genomic_DNA"/>
</dbReference>
<dbReference type="AlphaFoldDB" id="A0A9P4UL61"/>
<reference evidence="1" key="1">
    <citation type="journal article" date="2020" name="Stud. Mycol.">
        <title>101 Dothideomycetes genomes: a test case for predicting lifestyles and emergence of pathogens.</title>
        <authorList>
            <person name="Haridas S."/>
            <person name="Albert R."/>
            <person name="Binder M."/>
            <person name="Bloem J."/>
            <person name="Labutti K."/>
            <person name="Salamov A."/>
            <person name="Andreopoulos B."/>
            <person name="Baker S."/>
            <person name="Barry K."/>
            <person name="Bills G."/>
            <person name="Bluhm B."/>
            <person name="Cannon C."/>
            <person name="Castanera R."/>
            <person name="Culley D."/>
            <person name="Daum C."/>
            <person name="Ezra D."/>
            <person name="Gonzalez J."/>
            <person name="Henrissat B."/>
            <person name="Kuo A."/>
            <person name="Liang C."/>
            <person name="Lipzen A."/>
            <person name="Lutzoni F."/>
            <person name="Magnuson J."/>
            <person name="Mondo S."/>
            <person name="Nolan M."/>
            <person name="Ohm R."/>
            <person name="Pangilinan J."/>
            <person name="Park H.-J."/>
            <person name="Ramirez L."/>
            <person name="Alfaro M."/>
            <person name="Sun H."/>
            <person name="Tritt A."/>
            <person name="Yoshinaga Y."/>
            <person name="Zwiers L.-H."/>
            <person name="Turgeon B."/>
            <person name="Goodwin S."/>
            <person name="Spatafora J."/>
            <person name="Crous P."/>
            <person name="Grigoriev I."/>
        </authorList>
    </citation>
    <scope>NUCLEOTIDE SEQUENCE</scope>
    <source>
        <strain evidence="1">CBS 116435</strain>
    </source>
</reference>
<comment type="caution">
    <text evidence="1">The sequence shown here is derived from an EMBL/GenBank/DDBJ whole genome shotgun (WGS) entry which is preliminary data.</text>
</comment>
<gene>
    <name evidence="1" type="ORF">K431DRAFT_316129</name>
</gene>
<dbReference type="Proteomes" id="UP000799441">
    <property type="component" value="Unassembled WGS sequence"/>
</dbReference>
<name>A0A9P4UL61_9PEZI</name>
<dbReference type="OrthoDB" id="3917181at2759"/>
<protein>
    <submittedName>
        <fullName evidence="1">Uncharacterized protein</fullName>
    </submittedName>
</protein>
<organism evidence="1 2">
    <name type="scientific">Polychaeton citri CBS 116435</name>
    <dbReference type="NCBI Taxonomy" id="1314669"/>
    <lineage>
        <taxon>Eukaryota</taxon>
        <taxon>Fungi</taxon>
        <taxon>Dikarya</taxon>
        <taxon>Ascomycota</taxon>
        <taxon>Pezizomycotina</taxon>
        <taxon>Dothideomycetes</taxon>
        <taxon>Dothideomycetidae</taxon>
        <taxon>Capnodiales</taxon>
        <taxon>Capnodiaceae</taxon>
        <taxon>Polychaeton</taxon>
    </lineage>
</organism>